<accession>A0A081QGP5</accession>
<proteinExistence type="predicted"/>
<dbReference type="AlphaFoldDB" id="A0A081QGP5"/>
<evidence type="ECO:0000313" key="1">
    <source>
        <dbReference type="EMBL" id="KEQ42118.1"/>
    </source>
</evidence>
<name>A0A081QGP5_STRMT</name>
<evidence type="ECO:0000313" key="2">
    <source>
        <dbReference type="Proteomes" id="UP000028030"/>
    </source>
</evidence>
<comment type="caution">
    <text evidence="1">The sequence shown here is derived from an EMBL/GenBank/DDBJ whole genome shotgun (WGS) entry which is preliminary data.</text>
</comment>
<gene>
    <name evidence="1" type="ORF">SK642_0400</name>
</gene>
<sequence>MPTIYGMIFLEKMQSIRLSFEISVFLLPFLSRKRFLCFQIAKKVVQ</sequence>
<dbReference type="EMBL" id="JPFW01000005">
    <property type="protein sequence ID" value="KEQ42118.1"/>
    <property type="molecule type" value="Genomic_DNA"/>
</dbReference>
<dbReference type="Proteomes" id="UP000028030">
    <property type="component" value="Unassembled WGS sequence"/>
</dbReference>
<organism evidence="1 2">
    <name type="scientific">Streptococcus mitis</name>
    <dbReference type="NCBI Taxonomy" id="28037"/>
    <lineage>
        <taxon>Bacteria</taxon>
        <taxon>Bacillati</taxon>
        <taxon>Bacillota</taxon>
        <taxon>Bacilli</taxon>
        <taxon>Lactobacillales</taxon>
        <taxon>Streptococcaceae</taxon>
        <taxon>Streptococcus</taxon>
        <taxon>Streptococcus mitis group</taxon>
    </lineage>
</organism>
<protein>
    <submittedName>
        <fullName evidence="1">Uncharacterized protein</fullName>
    </submittedName>
</protein>
<reference evidence="1 2" key="1">
    <citation type="submission" date="2014-05" db="EMBL/GenBank/DDBJ databases">
        <authorList>
            <person name="Daugherty S.C."/>
            <person name="Tallon L.J."/>
            <person name="Sadzewicz L."/>
            <person name="Kilian M."/>
            <person name="Tettelin H."/>
        </authorList>
    </citation>
    <scope>NUCLEOTIDE SEQUENCE [LARGE SCALE GENOMIC DNA]</scope>
    <source>
        <strain evidence="1 2">SK642</strain>
    </source>
</reference>